<keyword evidence="2" id="KW-0813">Transport</keyword>
<dbReference type="GO" id="GO:0016887">
    <property type="term" value="F:ATP hydrolysis activity"/>
    <property type="evidence" value="ECO:0007669"/>
    <property type="project" value="InterPro"/>
</dbReference>
<dbReference type="InterPro" id="IPR017871">
    <property type="entry name" value="ABC_transporter-like_CS"/>
</dbReference>
<reference evidence="6 7" key="1">
    <citation type="submission" date="2016-10" db="EMBL/GenBank/DDBJ databases">
        <authorList>
            <person name="de Groot N.N."/>
        </authorList>
    </citation>
    <scope>NUCLEOTIDE SEQUENCE [LARGE SCALE GENOMIC DNA]</scope>
    <source>
        <strain evidence="6 7">743A</strain>
    </source>
</reference>
<accession>A0A1I6L076</accession>
<dbReference type="InterPro" id="IPR027417">
    <property type="entry name" value="P-loop_NTPase"/>
</dbReference>
<dbReference type="PROSITE" id="PS50893">
    <property type="entry name" value="ABC_TRANSPORTER_2"/>
    <property type="match status" value="1"/>
</dbReference>
<keyword evidence="4 6" id="KW-0067">ATP-binding</keyword>
<dbReference type="InterPro" id="IPR003593">
    <property type="entry name" value="AAA+_ATPase"/>
</dbReference>
<sequence>MNENSAIDTCNISKSFGDCRAINNLSISVPQGEIFGFIGKNGAGKTTFMRIICGLMKASSGSLKVKKHISFLPQNVRFRDNMNAIEVIQFFAKLRKGNIEECIAFAKELEIDLYKKISSLSPGQQRKLQLVIATIGEPEILVLDEPTAGLDPMGVQQVRGIIKVLNQKGCTIFISSHVLMELENLCHSIAVIEKGELLYEGACSIVYEIEAEGIDEKTIKLLTQLKKKKFEVKGNMLIAEVNRHELPDVLWLLSENCIKVYGVKRQGIEALYNQLIKEASCNERHHDFVKEGY</sequence>
<keyword evidence="7" id="KW-1185">Reference proteome</keyword>
<gene>
    <name evidence="6" type="ORF">SAMN05661086_02942</name>
</gene>
<dbReference type="AlphaFoldDB" id="A0A1I6L076"/>
<dbReference type="Proteomes" id="UP000199659">
    <property type="component" value="Unassembled WGS sequence"/>
</dbReference>
<name>A0A1I6L076_9FIRM</name>
<dbReference type="CDD" id="cd03230">
    <property type="entry name" value="ABC_DR_subfamily_A"/>
    <property type="match status" value="1"/>
</dbReference>
<evidence type="ECO:0000256" key="1">
    <source>
        <dbReference type="ARBA" id="ARBA00005417"/>
    </source>
</evidence>
<dbReference type="PROSITE" id="PS00211">
    <property type="entry name" value="ABC_TRANSPORTER_1"/>
    <property type="match status" value="1"/>
</dbReference>
<evidence type="ECO:0000256" key="3">
    <source>
        <dbReference type="ARBA" id="ARBA00022741"/>
    </source>
</evidence>
<proteinExistence type="inferred from homology"/>
<evidence type="ECO:0000256" key="2">
    <source>
        <dbReference type="ARBA" id="ARBA00022448"/>
    </source>
</evidence>
<dbReference type="PANTHER" id="PTHR42711:SF5">
    <property type="entry name" value="ABC TRANSPORTER ATP-BINDING PROTEIN NATA"/>
    <property type="match status" value="1"/>
</dbReference>
<dbReference type="InterPro" id="IPR003439">
    <property type="entry name" value="ABC_transporter-like_ATP-bd"/>
</dbReference>
<keyword evidence="3" id="KW-0547">Nucleotide-binding</keyword>
<feature type="domain" description="ABC transporter" evidence="5">
    <location>
        <begin position="7"/>
        <end position="219"/>
    </location>
</feature>
<dbReference type="InterPro" id="IPR050763">
    <property type="entry name" value="ABC_transporter_ATP-binding"/>
</dbReference>
<evidence type="ECO:0000313" key="6">
    <source>
        <dbReference type="EMBL" id="SFR96861.1"/>
    </source>
</evidence>
<dbReference type="EMBL" id="FOYZ01000012">
    <property type="protein sequence ID" value="SFR96861.1"/>
    <property type="molecule type" value="Genomic_DNA"/>
</dbReference>
<dbReference type="PANTHER" id="PTHR42711">
    <property type="entry name" value="ABC TRANSPORTER ATP-BINDING PROTEIN"/>
    <property type="match status" value="1"/>
</dbReference>
<dbReference type="Gene3D" id="3.40.50.300">
    <property type="entry name" value="P-loop containing nucleotide triphosphate hydrolases"/>
    <property type="match status" value="1"/>
</dbReference>
<dbReference type="SUPFAM" id="SSF52540">
    <property type="entry name" value="P-loop containing nucleoside triphosphate hydrolases"/>
    <property type="match status" value="1"/>
</dbReference>
<dbReference type="SMART" id="SM00382">
    <property type="entry name" value="AAA"/>
    <property type="match status" value="1"/>
</dbReference>
<evidence type="ECO:0000313" key="7">
    <source>
        <dbReference type="Proteomes" id="UP000199659"/>
    </source>
</evidence>
<dbReference type="STRING" id="37658.SAMN05661086_02942"/>
<dbReference type="Pfam" id="PF00005">
    <property type="entry name" value="ABC_tran"/>
    <property type="match status" value="1"/>
</dbReference>
<evidence type="ECO:0000256" key="4">
    <source>
        <dbReference type="ARBA" id="ARBA00022840"/>
    </source>
</evidence>
<dbReference type="GO" id="GO:0005524">
    <property type="term" value="F:ATP binding"/>
    <property type="evidence" value="ECO:0007669"/>
    <property type="project" value="UniProtKB-KW"/>
</dbReference>
<organism evidence="6 7">
    <name type="scientific">Anaeromicropila populeti</name>
    <dbReference type="NCBI Taxonomy" id="37658"/>
    <lineage>
        <taxon>Bacteria</taxon>
        <taxon>Bacillati</taxon>
        <taxon>Bacillota</taxon>
        <taxon>Clostridia</taxon>
        <taxon>Lachnospirales</taxon>
        <taxon>Lachnospiraceae</taxon>
        <taxon>Anaeromicropila</taxon>
    </lineage>
</organism>
<protein>
    <submittedName>
        <fullName evidence="6">ABC-2 type transport system ATP-binding protein</fullName>
    </submittedName>
</protein>
<comment type="similarity">
    <text evidence="1">Belongs to the ABC transporter superfamily.</text>
</comment>
<dbReference type="RefSeq" id="WP_177214742.1">
    <property type="nucleotide sequence ID" value="NZ_FOYZ01000012.1"/>
</dbReference>
<evidence type="ECO:0000259" key="5">
    <source>
        <dbReference type="PROSITE" id="PS50893"/>
    </source>
</evidence>